<evidence type="ECO:0000256" key="1">
    <source>
        <dbReference type="ARBA" id="ARBA00004651"/>
    </source>
</evidence>
<evidence type="ECO:0000256" key="13">
    <source>
        <dbReference type="SAM" id="Phobius"/>
    </source>
</evidence>
<keyword evidence="11" id="KW-0594">Phospholipid biosynthesis</keyword>
<feature type="transmembrane region" description="Helical" evidence="13">
    <location>
        <begin position="56"/>
        <end position="75"/>
    </location>
</feature>
<evidence type="ECO:0000256" key="12">
    <source>
        <dbReference type="ARBA" id="ARBA00023264"/>
    </source>
</evidence>
<proteinExistence type="inferred from homology"/>
<dbReference type="EMBL" id="UOEW01000213">
    <property type="protein sequence ID" value="VAW38834.1"/>
    <property type="molecule type" value="Genomic_DNA"/>
</dbReference>
<dbReference type="Pfam" id="PF01148">
    <property type="entry name" value="CTP_transf_1"/>
    <property type="match status" value="1"/>
</dbReference>
<feature type="transmembrane region" description="Helical" evidence="13">
    <location>
        <begin position="176"/>
        <end position="195"/>
    </location>
</feature>
<dbReference type="AlphaFoldDB" id="A0A3B0W5C8"/>
<protein>
    <submittedName>
        <fullName evidence="14">Phosphatidate cytidylyltransferase</fullName>
        <ecNumber evidence="14">2.7.7.41</ecNumber>
    </submittedName>
</protein>
<feature type="transmembrane region" description="Helical" evidence="13">
    <location>
        <begin position="28"/>
        <end position="44"/>
    </location>
</feature>
<comment type="similarity">
    <text evidence="2">Belongs to the CDS family.</text>
</comment>
<reference evidence="14" key="1">
    <citation type="submission" date="2018-06" db="EMBL/GenBank/DDBJ databases">
        <authorList>
            <person name="Zhirakovskaya E."/>
        </authorList>
    </citation>
    <scope>NUCLEOTIDE SEQUENCE</scope>
</reference>
<gene>
    <name evidence="14" type="ORF">MNBD_GAMMA01-991</name>
</gene>
<keyword evidence="5 14" id="KW-0808">Transferase</keyword>
<evidence type="ECO:0000256" key="3">
    <source>
        <dbReference type="ARBA" id="ARBA00022475"/>
    </source>
</evidence>
<dbReference type="InterPro" id="IPR000374">
    <property type="entry name" value="PC_trans"/>
</dbReference>
<feature type="transmembrane region" description="Helical" evidence="13">
    <location>
        <begin position="110"/>
        <end position="130"/>
    </location>
</feature>
<keyword evidence="4" id="KW-0444">Lipid biosynthesis</keyword>
<keyword evidence="10 13" id="KW-0472">Membrane</keyword>
<keyword evidence="12" id="KW-1208">Phospholipid metabolism</keyword>
<organism evidence="14">
    <name type="scientific">hydrothermal vent metagenome</name>
    <dbReference type="NCBI Taxonomy" id="652676"/>
    <lineage>
        <taxon>unclassified sequences</taxon>
        <taxon>metagenomes</taxon>
        <taxon>ecological metagenomes</taxon>
    </lineage>
</organism>
<feature type="transmembrane region" description="Helical" evidence="13">
    <location>
        <begin position="201"/>
        <end position="223"/>
    </location>
</feature>
<dbReference type="EC" id="2.7.7.41" evidence="14"/>
<evidence type="ECO:0000256" key="8">
    <source>
        <dbReference type="ARBA" id="ARBA00022989"/>
    </source>
</evidence>
<comment type="subcellular location">
    <subcellularLocation>
        <location evidence="1">Cell membrane</location>
        <topology evidence="1">Multi-pass membrane protein</topology>
    </subcellularLocation>
</comment>
<evidence type="ECO:0000256" key="10">
    <source>
        <dbReference type="ARBA" id="ARBA00023136"/>
    </source>
</evidence>
<dbReference type="PANTHER" id="PTHR46382:SF1">
    <property type="entry name" value="PHOSPHATIDATE CYTIDYLYLTRANSFERASE"/>
    <property type="match status" value="1"/>
</dbReference>
<feature type="transmembrane region" description="Helical" evidence="13">
    <location>
        <begin position="136"/>
        <end position="155"/>
    </location>
</feature>
<evidence type="ECO:0000256" key="6">
    <source>
        <dbReference type="ARBA" id="ARBA00022692"/>
    </source>
</evidence>
<name>A0A3B0W5C8_9ZZZZ</name>
<dbReference type="PROSITE" id="PS01315">
    <property type="entry name" value="CDS"/>
    <property type="match status" value="1"/>
</dbReference>
<evidence type="ECO:0000256" key="9">
    <source>
        <dbReference type="ARBA" id="ARBA00023098"/>
    </source>
</evidence>
<dbReference type="GO" id="GO:0016024">
    <property type="term" value="P:CDP-diacylglycerol biosynthetic process"/>
    <property type="evidence" value="ECO:0007669"/>
    <property type="project" value="TreeGrafter"/>
</dbReference>
<keyword evidence="6 13" id="KW-0812">Transmembrane</keyword>
<keyword evidence="8 13" id="KW-1133">Transmembrane helix</keyword>
<evidence type="ECO:0000256" key="2">
    <source>
        <dbReference type="ARBA" id="ARBA00010185"/>
    </source>
</evidence>
<evidence type="ECO:0000256" key="7">
    <source>
        <dbReference type="ARBA" id="ARBA00022695"/>
    </source>
</evidence>
<sequence length="266" mass="29447">MLKQRILTALLLAPLVLAIIWYGNDLVFAIFTATLVLLIAFEWCQIVKNSQINSAVISLAAAISILLLNYAAFIVIDVQRIVIAATVLWLLCLFWLFRPAQGQDKYTIKYALGVAILMLFGASLISIHQIPKNGAILTLVLFFLVWVADIGAYVTGKNFGKHKLAKKISPGKTVEGLIGGLICTSIFGYFVAIWLQHEWLYFVIAFPVIAGISVIGDLFASLLKRQNNIKDSGFLLPGHGGFLDRFDSLIAATPFYFAFIHYLHVL</sequence>
<dbReference type="GO" id="GO:0005886">
    <property type="term" value="C:plasma membrane"/>
    <property type="evidence" value="ECO:0007669"/>
    <property type="project" value="UniProtKB-SubCell"/>
</dbReference>
<evidence type="ECO:0000256" key="4">
    <source>
        <dbReference type="ARBA" id="ARBA00022516"/>
    </source>
</evidence>
<dbReference type="GO" id="GO:0004605">
    <property type="term" value="F:phosphatidate cytidylyltransferase activity"/>
    <property type="evidence" value="ECO:0007669"/>
    <property type="project" value="UniProtKB-EC"/>
</dbReference>
<keyword evidence="3" id="KW-1003">Cell membrane</keyword>
<keyword evidence="7 14" id="KW-0548">Nucleotidyltransferase</keyword>
<dbReference type="PANTHER" id="PTHR46382">
    <property type="entry name" value="PHOSPHATIDATE CYTIDYLYLTRANSFERASE"/>
    <property type="match status" value="1"/>
</dbReference>
<evidence type="ECO:0000256" key="11">
    <source>
        <dbReference type="ARBA" id="ARBA00023209"/>
    </source>
</evidence>
<evidence type="ECO:0000313" key="14">
    <source>
        <dbReference type="EMBL" id="VAW38834.1"/>
    </source>
</evidence>
<feature type="transmembrane region" description="Helical" evidence="13">
    <location>
        <begin position="81"/>
        <end position="98"/>
    </location>
</feature>
<evidence type="ECO:0000256" key="5">
    <source>
        <dbReference type="ARBA" id="ARBA00022679"/>
    </source>
</evidence>
<keyword evidence="9" id="KW-0443">Lipid metabolism</keyword>
<accession>A0A3B0W5C8</accession>